<dbReference type="EMBL" id="CAADIS010000004">
    <property type="protein sequence ID" value="VFS17758.1"/>
    <property type="molecule type" value="Genomic_DNA"/>
</dbReference>
<evidence type="ECO:0000313" key="1">
    <source>
        <dbReference type="EMBL" id="VFS17758.1"/>
    </source>
</evidence>
<name>A0A484X109_ECOLX</name>
<protein>
    <submittedName>
        <fullName evidence="1">Chaperone</fullName>
    </submittedName>
</protein>
<reference evidence="1 2" key="1">
    <citation type="submission" date="2019-03" db="EMBL/GenBank/DDBJ databases">
        <authorList>
            <consortium name="Pathogen Informatics"/>
        </authorList>
    </citation>
    <scope>NUCLEOTIDE SEQUENCE [LARGE SCALE GENOMIC DNA]</scope>
    <source>
        <strain evidence="1 2">NCTC9001</strain>
    </source>
</reference>
<organism evidence="1 2">
    <name type="scientific">Escherichia coli</name>
    <dbReference type="NCBI Taxonomy" id="562"/>
    <lineage>
        <taxon>Bacteria</taxon>
        <taxon>Pseudomonadati</taxon>
        <taxon>Pseudomonadota</taxon>
        <taxon>Gammaproteobacteria</taxon>
        <taxon>Enterobacterales</taxon>
        <taxon>Enterobacteriaceae</taxon>
        <taxon>Escherichia</taxon>
    </lineage>
</organism>
<accession>A0A484X109</accession>
<gene>
    <name evidence="1" type="ORF">NCTC9001_02311</name>
</gene>
<dbReference type="Proteomes" id="UP000372890">
    <property type="component" value="Unassembled WGS sequence"/>
</dbReference>
<sequence>MPLLGMGGETEKGIALPILPWWNAVAINDVPAQSDFYSSANVVCLTIWYAMPANRKKWPVTESLASAFKLSPGT</sequence>
<dbReference type="AlphaFoldDB" id="A0A484X109"/>
<proteinExistence type="predicted"/>
<evidence type="ECO:0000313" key="2">
    <source>
        <dbReference type="Proteomes" id="UP000372890"/>
    </source>
</evidence>